<name>A0A7J8M842_9ROSI</name>
<keyword evidence="2" id="KW-1185">Reference proteome</keyword>
<dbReference type="Proteomes" id="UP000593572">
    <property type="component" value="Unassembled WGS sequence"/>
</dbReference>
<reference evidence="1 2" key="1">
    <citation type="journal article" date="2019" name="Genome Biol. Evol.">
        <title>Insights into the evolution of the New World diploid cottons (Gossypium, subgenus Houzingenia) based on genome sequencing.</title>
        <authorList>
            <person name="Grover C.E."/>
            <person name="Arick M.A. 2nd"/>
            <person name="Thrash A."/>
            <person name="Conover J.L."/>
            <person name="Sanders W.S."/>
            <person name="Peterson D.G."/>
            <person name="Frelichowski J.E."/>
            <person name="Scheffler J.A."/>
            <person name="Scheffler B.E."/>
            <person name="Wendel J.F."/>
        </authorList>
    </citation>
    <scope>NUCLEOTIDE SEQUENCE [LARGE SCALE GENOMIC DNA]</scope>
    <source>
        <strain evidence="1">157</strain>
        <tissue evidence="1">Leaf</tissue>
    </source>
</reference>
<gene>
    <name evidence="1" type="ORF">Golob_017754</name>
</gene>
<proteinExistence type="predicted"/>
<evidence type="ECO:0000313" key="1">
    <source>
        <dbReference type="EMBL" id="MBA0560881.1"/>
    </source>
</evidence>
<comment type="caution">
    <text evidence="1">The sequence shown here is derived from an EMBL/GenBank/DDBJ whole genome shotgun (WGS) entry which is preliminary data.</text>
</comment>
<accession>A0A7J8M842</accession>
<dbReference type="AlphaFoldDB" id="A0A7J8M842"/>
<feature type="non-terminal residue" evidence="1">
    <location>
        <position position="130"/>
    </location>
</feature>
<evidence type="ECO:0000313" key="2">
    <source>
        <dbReference type="Proteomes" id="UP000593572"/>
    </source>
</evidence>
<dbReference type="EMBL" id="JABEZX010000007">
    <property type="protein sequence ID" value="MBA0560881.1"/>
    <property type="molecule type" value="Genomic_DNA"/>
</dbReference>
<protein>
    <submittedName>
        <fullName evidence="1">Uncharacterized protein</fullName>
    </submittedName>
</protein>
<sequence length="130" mass="14806">MLYTDPKIQECVLDELLANRSIWHVKVPLMNFAMVEMQESDRVIRETRGRLDNIPQEAYRDLATHVRLLVNSRTIFHAEVGDIFRLHGLVQESREAVSTVGFRKERRCRGGTDICSTCTLGPDCRATSGS</sequence>
<organism evidence="1 2">
    <name type="scientific">Gossypium lobatum</name>
    <dbReference type="NCBI Taxonomy" id="34289"/>
    <lineage>
        <taxon>Eukaryota</taxon>
        <taxon>Viridiplantae</taxon>
        <taxon>Streptophyta</taxon>
        <taxon>Embryophyta</taxon>
        <taxon>Tracheophyta</taxon>
        <taxon>Spermatophyta</taxon>
        <taxon>Magnoliopsida</taxon>
        <taxon>eudicotyledons</taxon>
        <taxon>Gunneridae</taxon>
        <taxon>Pentapetalae</taxon>
        <taxon>rosids</taxon>
        <taxon>malvids</taxon>
        <taxon>Malvales</taxon>
        <taxon>Malvaceae</taxon>
        <taxon>Malvoideae</taxon>
        <taxon>Gossypium</taxon>
    </lineage>
</organism>